<sequence length="346" mass="38285">MTTPPEKKTNGNNSSVRISIVALLLSLVACVGVTIFVVIALSSDVFKGDRGAKGERGIDGKRGESPGSPEPLESIAVVHLDTTARNNTERSDQIFKDGVRQVRSSRVSKPANLTKPARASLANFQQVSRHAAQMTSELREHVRRLTAELQSVKSDIREVGEKRDRPIDTDWRDAFDARLLVAEHDRAAHDGNIERVERQAVSLTAMVQELRDDANSIFISSTPTPPDAVPSVIEIAGSDDDVANAGDASRVASQDRETVALIRNQLLPRINNDLRLIRFQLHSQASAMTMITRERDEENAKFQAELQKLQHKIYNLSVTDDHFDRISRQNAGDENTDAFYGLTVDD</sequence>
<feature type="compositionally biased region" description="Basic and acidic residues" evidence="1">
    <location>
        <begin position="49"/>
        <end position="64"/>
    </location>
</feature>
<organism evidence="3 4">
    <name type="scientific">Cymbomonas tetramitiformis</name>
    <dbReference type="NCBI Taxonomy" id="36881"/>
    <lineage>
        <taxon>Eukaryota</taxon>
        <taxon>Viridiplantae</taxon>
        <taxon>Chlorophyta</taxon>
        <taxon>Pyramimonadophyceae</taxon>
        <taxon>Pyramimonadales</taxon>
        <taxon>Pyramimonadaceae</taxon>
        <taxon>Cymbomonas</taxon>
    </lineage>
</organism>
<gene>
    <name evidence="3" type="ORF">CYMTET_3499</name>
</gene>
<dbReference type="Proteomes" id="UP001190700">
    <property type="component" value="Unassembled WGS sequence"/>
</dbReference>
<accession>A0AAE0H362</accession>
<comment type="caution">
    <text evidence="3">The sequence shown here is derived from an EMBL/GenBank/DDBJ whole genome shotgun (WGS) entry which is preliminary data.</text>
</comment>
<dbReference type="PROSITE" id="PS51257">
    <property type="entry name" value="PROKAR_LIPOPROTEIN"/>
    <property type="match status" value="1"/>
</dbReference>
<feature type="transmembrane region" description="Helical" evidence="2">
    <location>
        <begin position="20"/>
        <end position="41"/>
    </location>
</feature>
<keyword evidence="2" id="KW-0472">Membrane</keyword>
<proteinExistence type="predicted"/>
<dbReference type="AlphaFoldDB" id="A0AAE0H362"/>
<keyword evidence="2" id="KW-1133">Transmembrane helix</keyword>
<name>A0AAE0H362_9CHLO</name>
<keyword evidence="4" id="KW-1185">Reference proteome</keyword>
<reference evidence="3 4" key="1">
    <citation type="journal article" date="2015" name="Genome Biol. Evol.">
        <title>Comparative Genomics of a Bacterivorous Green Alga Reveals Evolutionary Causalities and Consequences of Phago-Mixotrophic Mode of Nutrition.</title>
        <authorList>
            <person name="Burns J.A."/>
            <person name="Paasch A."/>
            <person name="Narechania A."/>
            <person name="Kim E."/>
        </authorList>
    </citation>
    <scope>NUCLEOTIDE SEQUENCE [LARGE SCALE GENOMIC DNA]</scope>
    <source>
        <strain evidence="3 4">PLY_AMNH</strain>
    </source>
</reference>
<evidence type="ECO:0000313" key="4">
    <source>
        <dbReference type="Proteomes" id="UP001190700"/>
    </source>
</evidence>
<keyword evidence="2" id="KW-0812">Transmembrane</keyword>
<evidence type="ECO:0000313" key="3">
    <source>
        <dbReference type="EMBL" id="KAK3289048.1"/>
    </source>
</evidence>
<protein>
    <submittedName>
        <fullName evidence="3">Uncharacterized protein</fullName>
    </submittedName>
</protein>
<feature type="region of interest" description="Disordered" evidence="1">
    <location>
        <begin position="49"/>
        <end position="71"/>
    </location>
</feature>
<evidence type="ECO:0000256" key="1">
    <source>
        <dbReference type="SAM" id="MobiDB-lite"/>
    </source>
</evidence>
<evidence type="ECO:0000256" key="2">
    <source>
        <dbReference type="SAM" id="Phobius"/>
    </source>
</evidence>
<dbReference type="EMBL" id="LGRX02000246">
    <property type="protein sequence ID" value="KAK3289048.1"/>
    <property type="molecule type" value="Genomic_DNA"/>
</dbReference>